<dbReference type="Proteomes" id="UP001149821">
    <property type="component" value="Unassembled WGS sequence"/>
</dbReference>
<evidence type="ECO:0008006" key="3">
    <source>
        <dbReference type="Google" id="ProtNLM"/>
    </source>
</evidence>
<gene>
    <name evidence="1" type="ORF">LRP49_24080</name>
</gene>
<dbReference type="EMBL" id="JAJUBB010000033">
    <property type="protein sequence ID" value="MDD1784259.1"/>
    <property type="molecule type" value="Genomic_DNA"/>
</dbReference>
<name>A0ABT5QUJ4_9GAMM</name>
<evidence type="ECO:0000313" key="2">
    <source>
        <dbReference type="Proteomes" id="UP001149821"/>
    </source>
</evidence>
<organism evidence="1 2">
    <name type="scientific">Enterovibrio qingdaonensis</name>
    <dbReference type="NCBI Taxonomy" id="2899818"/>
    <lineage>
        <taxon>Bacteria</taxon>
        <taxon>Pseudomonadati</taxon>
        <taxon>Pseudomonadota</taxon>
        <taxon>Gammaproteobacteria</taxon>
        <taxon>Vibrionales</taxon>
        <taxon>Vibrionaceae</taxon>
        <taxon>Enterovibrio</taxon>
    </lineage>
</organism>
<evidence type="ECO:0000313" key="1">
    <source>
        <dbReference type="EMBL" id="MDD1784259.1"/>
    </source>
</evidence>
<proteinExistence type="predicted"/>
<reference evidence="1" key="1">
    <citation type="submission" date="2021-12" db="EMBL/GenBank/DDBJ databases">
        <title>Enterovibrio ZSDZ35 sp. nov. and Enterovibrio ZSDZ42 sp. nov., isolated from coastal seawater in Qingdao.</title>
        <authorList>
            <person name="Zhang P."/>
        </authorList>
    </citation>
    <scope>NUCLEOTIDE SEQUENCE</scope>
    <source>
        <strain evidence="1">ZSDZ35</strain>
    </source>
</reference>
<protein>
    <recommendedName>
        <fullName evidence="3">Transposase</fullName>
    </recommendedName>
</protein>
<sequence>MTRSRRLVAPIRHIDGKQVSFHGVYQYATAVDLLTINRSINGRYDQ</sequence>
<keyword evidence="2" id="KW-1185">Reference proteome</keyword>
<accession>A0ABT5QUJ4</accession>
<dbReference type="RefSeq" id="WP_274146079.1">
    <property type="nucleotide sequence ID" value="NZ_JAJUBB010000033.1"/>
</dbReference>
<comment type="caution">
    <text evidence="1">The sequence shown here is derived from an EMBL/GenBank/DDBJ whole genome shotgun (WGS) entry which is preliminary data.</text>
</comment>